<keyword evidence="4" id="KW-1185">Reference proteome</keyword>
<feature type="region of interest" description="Disordered" evidence="1">
    <location>
        <begin position="18"/>
        <end position="61"/>
    </location>
</feature>
<sequence>AYCTFKNTPGIQAVAPAQHLRSSQSLSMSHSPGSRGKNRCKYEEEEAEEQEESGREPFPLPTACCSQSPTDVHKRQIHGYRRGTRAIVFSHCILFLQIVFASIVFVQVVWACIVCWDFLVKKGKVRHIQQLSSSCV</sequence>
<protein>
    <submittedName>
        <fullName evidence="3">Uncharacterized protein</fullName>
    </submittedName>
</protein>
<evidence type="ECO:0000256" key="1">
    <source>
        <dbReference type="SAM" id="MobiDB-lite"/>
    </source>
</evidence>
<feature type="compositionally biased region" description="Low complexity" evidence="1">
    <location>
        <begin position="22"/>
        <end position="34"/>
    </location>
</feature>
<dbReference type="EMBL" id="JAFBMS010000192">
    <property type="protein sequence ID" value="KAG9333543.1"/>
    <property type="molecule type" value="Genomic_DNA"/>
</dbReference>
<name>A0A8T2N0F7_9TELE</name>
<feature type="non-terminal residue" evidence="3">
    <location>
        <position position="1"/>
    </location>
</feature>
<evidence type="ECO:0000256" key="2">
    <source>
        <dbReference type="SAM" id="Phobius"/>
    </source>
</evidence>
<reference evidence="3" key="1">
    <citation type="thesis" date="2021" institute="BYU ScholarsArchive" country="Provo, UT, USA">
        <title>Applications of and Algorithms for Genome Assembly and Genomic Analyses with an Emphasis on Marine Teleosts.</title>
        <authorList>
            <person name="Pickett B.D."/>
        </authorList>
    </citation>
    <scope>NUCLEOTIDE SEQUENCE</scope>
    <source>
        <strain evidence="3">HI-2016</strain>
    </source>
</reference>
<evidence type="ECO:0000313" key="3">
    <source>
        <dbReference type="EMBL" id="KAG9333543.1"/>
    </source>
</evidence>
<comment type="caution">
    <text evidence="3">The sequence shown here is derived from an EMBL/GenBank/DDBJ whole genome shotgun (WGS) entry which is preliminary data.</text>
</comment>
<keyword evidence="2" id="KW-1133">Transmembrane helix</keyword>
<keyword evidence="2" id="KW-0812">Transmembrane</keyword>
<proteinExistence type="predicted"/>
<organism evidence="3 4">
    <name type="scientific">Albula glossodonta</name>
    <name type="common">roundjaw bonefish</name>
    <dbReference type="NCBI Taxonomy" id="121402"/>
    <lineage>
        <taxon>Eukaryota</taxon>
        <taxon>Metazoa</taxon>
        <taxon>Chordata</taxon>
        <taxon>Craniata</taxon>
        <taxon>Vertebrata</taxon>
        <taxon>Euteleostomi</taxon>
        <taxon>Actinopterygii</taxon>
        <taxon>Neopterygii</taxon>
        <taxon>Teleostei</taxon>
        <taxon>Albuliformes</taxon>
        <taxon>Albulidae</taxon>
        <taxon>Albula</taxon>
    </lineage>
</organism>
<accession>A0A8T2N0F7</accession>
<dbReference type="Proteomes" id="UP000824540">
    <property type="component" value="Unassembled WGS sequence"/>
</dbReference>
<keyword evidence="2" id="KW-0472">Membrane</keyword>
<gene>
    <name evidence="3" type="ORF">JZ751_011379</name>
</gene>
<dbReference type="AlphaFoldDB" id="A0A8T2N0F7"/>
<feature type="transmembrane region" description="Helical" evidence="2">
    <location>
        <begin position="94"/>
        <end position="119"/>
    </location>
</feature>
<evidence type="ECO:0000313" key="4">
    <source>
        <dbReference type="Proteomes" id="UP000824540"/>
    </source>
</evidence>